<protein>
    <submittedName>
        <fullName evidence="1">Uncharacterized protein</fullName>
    </submittedName>
</protein>
<gene>
    <name evidence="1" type="ORF">EVA_20543</name>
</gene>
<accession>J9BUU4</accession>
<evidence type="ECO:0000313" key="1">
    <source>
        <dbReference type="EMBL" id="EJW91350.1"/>
    </source>
</evidence>
<reference evidence="1" key="1">
    <citation type="journal article" date="2012" name="PLoS ONE">
        <title>Gene sets for utilization of primary and secondary nutrition supplies in the distal gut of endangered iberian lynx.</title>
        <authorList>
            <person name="Alcaide M."/>
            <person name="Messina E."/>
            <person name="Richter M."/>
            <person name="Bargiela R."/>
            <person name="Peplies J."/>
            <person name="Huws S.A."/>
            <person name="Newbold C.J."/>
            <person name="Golyshin P.N."/>
            <person name="Simon M.A."/>
            <person name="Lopez G."/>
            <person name="Yakimov M.M."/>
            <person name="Ferrer M."/>
        </authorList>
    </citation>
    <scope>NUCLEOTIDE SEQUENCE</scope>
</reference>
<dbReference type="EMBL" id="AMCI01008243">
    <property type="protein sequence ID" value="EJW91350.1"/>
    <property type="molecule type" value="Genomic_DNA"/>
</dbReference>
<sequence length="61" mass="7144">MIDERCKCIEEKDCEHHTLRITRVPNPYSNSKGTYEKSINPFAAFSLCRSYRVSSHKYSSE</sequence>
<name>J9BUU4_9ZZZZ</name>
<comment type="caution">
    <text evidence="1">The sequence shown here is derived from an EMBL/GenBank/DDBJ whole genome shotgun (WGS) entry which is preliminary data.</text>
</comment>
<proteinExistence type="predicted"/>
<organism evidence="1">
    <name type="scientific">gut metagenome</name>
    <dbReference type="NCBI Taxonomy" id="749906"/>
    <lineage>
        <taxon>unclassified sequences</taxon>
        <taxon>metagenomes</taxon>
        <taxon>organismal metagenomes</taxon>
    </lineage>
</organism>
<dbReference type="AlphaFoldDB" id="J9BUU4"/>